<sequence>MVEPFKNIYNDTFFNQFTAVLGKCIKGFDKKRFLKKIYDDAWEARELKQRMKHIAQVLHEFLPGQYDKNISLIKDIIIALRKEGISGGLEYMVFTEYVEAYGLEHYDISMQAMEFITQFISCEFAIRPFIIRYPEKAMKQMLLWSKHESLHVRRFSSEGCRPRLPWAMALPALKKDPSAILPILENLKDDTSEFVRKSVANNLNDIVKDNPDIVLGIVKRWQGVSPRTDWIIKHGSRTLLRKAHPQAMKLFGLAVADQIVIDKLKITDKSIGIGDTLHFSFDLTNSGKKPIKLRVEYGIDYMKSNGKGNRKLFKITENTYQPGQTYSFKRAQSFRNLTTRKHYAGQHTLAVVINGQELAVKKFTVTE</sequence>
<accession>A0A3B7MNY5</accession>
<organism evidence="1 2">
    <name type="scientific">Paraflavitalea soli</name>
    <dbReference type="NCBI Taxonomy" id="2315862"/>
    <lineage>
        <taxon>Bacteria</taxon>
        <taxon>Pseudomonadati</taxon>
        <taxon>Bacteroidota</taxon>
        <taxon>Chitinophagia</taxon>
        <taxon>Chitinophagales</taxon>
        <taxon>Chitinophagaceae</taxon>
        <taxon>Paraflavitalea</taxon>
    </lineage>
</organism>
<dbReference type="Gene3D" id="1.25.40.290">
    <property type="entry name" value="ARM repeat domains"/>
    <property type="match status" value="1"/>
</dbReference>
<dbReference type="InterPro" id="IPR016024">
    <property type="entry name" value="ARM-type_fold"/>
</dbReference>
<dbReference type="AlphaFoldDB" id="A0A3B7MNY5"/>
<evidence type="ECO:0000313" key="1">
    <source>
        <dbReference type="EMBL" id="AXY75033.1"/>
    </source>
</evidence>
<dbReference type="Proteomes" id="UP000263900">
    <property type="component" value="Chromosome"/>
</dbReference>
<name>A0A3B7MNY5_9BACT</name>
<dbReference type="InterPro" id="IPR014825">
    <property type="entry name" value="DNA_alkylation"/>
</dbReference>
<reference evidence="1 2" key="1">
    <citation type="submission" date="2018-09" db="EMBL/GenBank/DDBJ databases">
        <title>Genome sequencing of strain 6GH32-13.</title>
        <authorList>
            <person name="Weon H.-Y."/>
            <person name="Heo J."/>
            <person name="Kwon S.-W."/>
        </authorList>
    </citation>
    <scope>NUCLEOTIDE SEQUENCE [LARGE SCALE GENOMIC DNA]</scope>
    <source>
        <strain evidence="1 2">5GH32-13</strain>
    </source>
</reference>
<evidence type="ECO:0000313" key="2">
    <source>
        <dbReference type="Proteomes" id="UP000263900"/>
    </source>
</evidence>
<dbReference type="SUPFAM" id="SSF48371">
    <property type="entry name" value="ARM repeat"/>
    <property type="match status" value="1"/>
</dbReference>
<protein>
    <submittedName>
        <fullName evidence="1">DNA alkylation repair protein</fullName>
    </submittedName>
</protein>
<dbReference type="OrthoDB" id="9797162at2"/>
<dbReference type="KEGG" id="pseg:D3H65_14060"/>
<dbReference type="EMBL" id="CP032157">
    <property type="protein sequence ID" value="AXY75033.1"/>
    <property type="molecule type" value="Genomic_DNA"/>
</dbReference>
<proteinExistence type="predicted"/>
<dbReference type="Pfam" id="PF08713">
    <property type="entry name" value="DNA_alkylation"/>
    <property type="match status" value="1"/>
</dbReference>
<keyword evidence="2" id="KW-1185">Reference proteome</keyword>
<gene>
    <name evidence="1" type="ORF">D3H65_14060</name>
</gene>